<evidence type="ECO:0000256" key="1">
    <source>
        <dbReference type="SAM" id="MobiDB-lite"/>
    </source>
</evidence>
<feature type="region of interest" description="Disordered" evidence="1">
    <location>
        <begin position="144"/>
        <end position="176"/>
    </location>
</feature>
<gene>
    <name evidence="2" type="ORF">CSOJ01_06697</name>
</gene>
<evidence type="ECO:0000313" key="2">
    <source>
        <dbReference type="EMBL" id="KAF6809762.1"/>
    </source>
</evidence>
<evidence type="ECO:0000313" key="3">
    <source>
        <dbReference type="Proteomes" id="UP000652219"/>
    </source>
</evidence>
<reference evidence="2 3" key="1">
    <citation type="journal article" date="2020" name="Phytopathology">
        <title>Genome Sequence Resources of Colletotrichum truncatum, C. plurivorum, C. musicola, and C. sojae: Four Species Pathogenic to Soybean (Glycine max).</title>
        <authorList>
            <person name="Rogerio F."/>
            <person name="Boufleur T.R."/>
            <person name="Ciampi-Guillardi M."/>
            <person name="Sukno S.A."/>
            <person name="Thon M.R."/>
            <person name="Massola Junior N.S."/>
            <person name="Baroncelli R."/>
        </authorList>
    </citation>
    <scope>NUCLEOTIDE SEQUENCE [LARGE SCALE GENOMIC DNA]</scope>
    <source>
        <strain evidence="2 3">LFN0009</strain>
    </source>
</reference>
<accession>A0A8H6MUT0</accession>
<dbReference type="AlphaFoldDB" id="A0A8H6MUT0"/>
<comment type="caution">
    <text evidence="2">The sequence shown here is derived from an EMBL/GenBank/DDBJ whole genome shotgun (WGS) entry which is preliminary data.</text>
</comment>
<sequence>MTATLFDYVLYAFRLRHLQTLFVLQPAGIRDRHNYGSRGPPHSGPVALPNSKVSRVNDAAPSLRVKTKSPPCARFKPRSIDRRRGIRIGSDYLAEHEYAPYKSLILRVMAGSALTLGRGCDRSVEPCETAAPRTNTQVRFCVDAGPAGNPGGRSPASASKQLDRLAHPAAADISSEQHTSASLLSWVPIGRENWTPGSGEVASPGLSSSISPKQLRRSRTYSPHSPAAVHRRRLRGPAVLSLSLFYSHSPVFADCGSRERKLVHLSNLS</sequence>
<name>A0A8H6MUT0_9PEZI</name>
<dbReference type="EMBL" id="WIGN01000096">
    <property type="protein sequence ID" value="KAF6809762.1"/>
    <property type="molecule type" value="Genomic_DNA"/>
</dbReference>
<organism evidence="2 3">
    <name type="scientific">Colletotrichum sojae</name>
    <dbReference type="NCBI Taxonomy" id="2175907"/>
    <lineage>
        <taxon>Eukaryota</taxon>
        <taxon>Fungi</taxon>
        <taxon>Dikarya</taxon>
        <taxon>Ascomycota</taxon>
        <taxon>Pezizomycotina</taxon>
        <taxon>Sordariomycetes</taxon>
        <taxon>Hypocreomycetidae</taxon>
        <taxon>Glomerellales</taxon>
        <taxon>Glomerellaceae</taxon>
        <taxon>Colletotrichum</taxon>
        <taxon>Colletotrichum orchidearum species complex</taxon>
    </lineage>
</organism>
<protein>
    <submittedName>
        <fullName evidence="2">Uncharacterized protein</fullName>
    </submittedName>
</protein>
<feature type="region of interest" description="Disordered" evidence="1">
    <location>
        <begin position="197"/>
        <end position="229"/>
    </location>
</feature>
<keyword evidence="3" id="KW-1185">Reference proteome</keyword>
<dbReference type="Proteomes" id="UP000652219">
    <property type="component" value="Unassembled WGS sequence"/>
</dbReference>
<proteinExistence type="predicted"/>